<dbReference type="GO" id="GO:0006412">
    <property type="term" value="P:translation"/>
    <property type="evidence" value="ECO:0007669"/>
    <property type="project" value="InterPro"/>
</dbReference>
<keyword evidence="3 4" id="KW-0687">Ribonucleoprotein</keyword>
<comment type="caution">
    <text evidence="5">The sequence shown here is derived from an EMBL/GenBank/DDBJ whole genome shotgun (WGS) entry which is preliminary data.</text>
</comment>
<protein>
    <submittedName>
        <fullName evidence="5">7750_t:CDS:1</fullName>
    </submittedName>
</protein>
<evidence type="ECO:0000256" key="4">
    <source>
        <dbReference type="RuleBase" id="RU000660"/>
    </source>
</evidence>
<dbReference type="Proteomes" id="UP001153678">
    <property type="component" value="Unassembled WGS sequence"/>
</dbReference>
<dbReference type="Gene3D" id="3.90.1030.10">
    <property type="entry name" value="Ribosomal protein L17"/>
    <property type="match status" value="1"/>
</dbReference>
<keyword evidence="6" id="KW-1185">Reference proteome</keyword>
<reference evidence="5" key="1">
    <citation type="submission" date="2022-08" db="EMBL/GenBank/DDBJ databases">
        <authorList>
            <person name="Kallberg Y."/>
            <person name="Tangrot J."/>
            <person name="Rosling A."/>
        </authorList>
    </citation>
    <scope>NUCLEOTIDE SEQUENCE</scope>
    <source>
        <strain evidence="5">Wild A</strain>
    </source>
</reference>
<dbReference type="EMBL" id="CAMKVN010004478">
    <property type="protein sequence ID" value="CAI2187145.1"/>
    <property type="molecule type" value="Genomic_DNA"/>
</dbReference>
<gene>
    <name evidence="5" type="ORF">FWILDA_LOCUS12929</name>
</gene>
<evidence type="ECO:0000256" key="1">
    <source>
        <dbReference type="ARBA" id="ARBA00008777"/>
    </source>
</evidence>
<dbReference type="GO" id="GO:0003735">
    <property type="term" value="F:structural constituent of ribosome"/>
    <property type="evidence" value="ECO:0007669"/>
    <property type="project" value="InterPro"/>
</dbReference>
<dbReference type="AlphaFoldDB" id="A0A9W4SZM4"/>
<dbReference type="NCBIfam" id="TIGR00059">
    <property type="entry name" value="L17"/>
    <property type="match status" value="1"/>
</dbReference>
<dbReference type="PANTHER" id="PTHR14413">
    <property type="entry name" value="RIBOSOMAL PROTEIN L17"/>
    <property type="match status" value="1"/>
</dbReference>
<dbReference type="Pfam" id="PF01196">
    <property type="entry name" value="Ribosomal_L17"/>
    <property type="match status" value="1"/>
</dbReference>
<dbReference type="InterPro" id="IPR036373">
    <property type="entry name" value="Ribosomal_bL17_sf"/>
</dbReference>
<proteinExistence type="inferred from homology"/>
<name>A0A9W4SZM4_9GLOM</name>
<dbReference type="GO" id="GO:0005762">
    <property type="term" value="C:mitochondrial large ribosomal subunit"/>
    <property type="evidence" value="ECO:0007669"/>
    <property type="project" value="TreeGrafter"/>
</dbReference>
<keyword evidence="2 4" id="KW-0689">Ribosomal protein</keyword>
<evidence type="ECO:0000313" key="5">
    <source>
        <dbReference type="EMBL" id="CAI2187145.1"/>
    </source>
</evidence>
<accession>A0A9W4SZM4</accession>
<dbReference type="OrthoDB" id="275000at2759"/>
<sequence length="181" mass="21016">MPRIIVVKISPQSQGRGEEYKEKSAFFIVLVKAIVKDIKKFLVEFMSFILKPGKNSAWRKHVLNNLVVDAILYEKVETSLPTARSLTKLLAKLITWAKKAEKEKENKELKQHLYRLALRYLVNKKKMEVKQKNRPEKTKVLDKLFKELGKKYQDRPGGYSRIVKLGLRNGDSSLRVIFALC</sequence>
<evidence type="ECO:0000256" key="2">
    <source>
        <dbReference type="ARBA" id="ARBA00022980"/>
    </source>
</evidence>
<evidence type="ECO:0000313" key="6">
    <source>
        <dbReference type="Proteomes" id="UP001153678"/>
    </source>
</evidence>
<dbReference type="PANTHER" id="PTHR14413:SF16">
    <property type="entry name" value="LARGE RIBOSOMAL SUBUNIT PROTEIN BL17M"/>
    <property type="match status" value="1"/>
</dbReference>
<comment type="similarity">
    <text evidence="1 4">Belongs to the bacterial ribosomal protein bL17 family.</text>
</comment>
<organism evidence="5 6">
    <name type="scientific">Funneliformis geosporum</name>
    <dbReference type="NCBI Taxonomy" id="1117311"/>
    <lineage>
        <taxon>Eukaryota</taxon>
        <taxon>Fungi</taxon>
        <taxon>Fungi incertae sedis</taxon>
        <taxon>Mucoromycota</taxon>
        <taxon>Glomeromycotina</taxon>
        <taxon>Glomeromycetes</taxon>
        <taxon>Glomerales</taxon>
        <taxon>Glomeraceae</taxon>
        <taxon>Funneliformis</taxon>
    </lineage>
</organism>
<evidence type="ECO:0000256" key="3">
    <source>
        <dbReference type="ARBA" id="ARBA00023274"/>
    </source>
</evidence>
<dbReference type="InterPro" id="IPR000456">
    <property type="entry name" value="Ribosomal_bL17"/>
</dbReference>
<dbReference type="SUPFAM" id="SSF64263">
    <property type="entry name" value="Prokaryotic ribosomal protein L17"/>
    <property type="match status" value="1"/>
</dbReference>